<dbReference type="EMBL" id="JBGUBD010000009">
    <property type="protein sequence ID" value="MFA9479476.1"/>
    <property type="molecule type" value="Genomic_DNA"/>
</dbReference>
<organism evidence="1 2">
    <name type="scientific">Natronomicrosphaera hydrolytica</name>
    <dbReference type="NCBI Taxonomy" id="3242702"/>
    <lineage>
        <taxon>Bacteria</taxon>
        <taxon>Pseudomonadati</taxon>
        <taxon>Planctomycetota</taxon>
        <taxon>Phycisphaerae</taxon>
        <taxon>Phycisphaerales</taxon>
        <taxon>Phycisphaeraceae</taxon>
        <taxon>Natronomicrosphaera</taxon>
    </lineage>
</organism>
<comment type="caution">
    <text evidence="1">The sequence shown here is derived from an EMBL/GenBank/DDBJ whole genome shotgun (WGS) entry which is preliminary data.</text>
</comment>
<dbReference type="Proteomes" id="UP001575105">
    <property type="component" value="Unassembled WGS sequence"/>
</dbReference>
<name>A0ABV4U796_9BACT</name>
<gene>
    <name evidence="1" type="ORF">ACERK3_14400</name>
</gene>
<keyword evidence="2" id="KW-1185">Reference proteome</keyword>
<reference evidence="1 2" key="1">
    <citation type="submission" date="2024-08" db="EMBL/GenBank/DDBJ databases">
        <title>Whole-genome sequencing of halo(alkali)philic microorganisms from hypersaline lakes.</title>
        <authorList>
            <person name="Sorokin D.Y."/>
            <person name="Merkel A.Y."/>
            <person name="Messina E."/>
            <person name="Yakimov M."/>
        </authorList>
    </citation>
    <scope>NUCLEOTIDE SEQUENCE [LARGE SCALE GENOMIC DNA]</scope>
    <source>
        <strain evidence="1 2">AB-hyl4</strain>
    </source>
</reference>
<evidence type="ECO:0000313" key="2">
    <source>
        <dbReference type="Proteomes" id="UP001575105"/>
    </source>
</evidence>
<proteinExistence type="predicted"/>
<evidence type="ECO:0000313" key="1">
    <source>
        <dbReference type="EMBL" id="MFA9479476.1"/>
    </source>
</evidence>
<dbReference type="RefSeq" id="WP_425346399.1">
    <property type="nucleotide sequence ID" value="NZ_JBGUBD010000009.1"/>
</dbReference>
<sequence>MKQAQLGLKRCVQRGAVWRAIGAWGARCVEAVDGFQQQSFEGGHVGAVQQQAKA</sequence>
<protein>
    <submittedName>
        <fullName evidence="1">Uncharacterized protein</fullName>
    </submittedName>
</protein>
<accession>A0ABV4U796</accession>